<name>A0A1E4SZS4_9ASCO</name>
<sequence length="297" mass="32103">MTAEIIDGKAISSELRNNITNEIKQLKSINENFQPKLIIIQVGERPDSSTYVRMKLKSSSEVGIDGSLIKLSNDISQDSLLEKIHDLNNDESVHGILIQLPLPSHLDEEKITNAVKQEKDIDGFSELNLAAIFKKNAVAKFIPCTPKGIMYLLNHENVKIKNKNVVVCGRSDIVGGPLSKLLEKAGGTVTTVHSQTTSDQLKFYCQNADIIVSAVGIANFITGDLIKPGCVIIDVGTNYVPDDSKKSGQRMCGDVDFDSCLSKASKITPVPGGVGPMTVVMVLDNVLQSAKRSAGLL</sequence>
<dbReference type="InterPro" id="IPR020867">
    <property type="entry name" value="THF_DH/CycHdrlase_CS"/>
</dbReference>
<dbReference type="InterPro" id="IPR000672">
    <property type="entry name" value="THF_DH/CycHdrlase"/>
</dbReference>
<evidence type="ECO:0000313" key="11">
    <source>
        <dbReference type="Proteomes" id="UP000094801"/>
    </source>
</evidence>
<protein>
    <submittedName>
        <fullName evidence="10">Uncharacterized protein</fullName>
    </submittedName>
</protein>
<dbReference type="FunFam" id="3.40.50.10860:FF:000005">
    <property type="entry name" value="C-1-tetrahydrofolate synthase, cytoplasmic, putative"/>
    <property type="match status" value="1"/>
</dbReference>
<dbReference type="EMBL" id="KV453854">
    <property type="protein sequence ID" value="ODV85016.1"/>
    <property type="molecule type" value="Genomic_DNA"/>
</dbReference>
<dbReference type="STRING" id="983967.A0A1E4SZS4"/>
<evidence type="ECO:0000256" key="7">
    <source>
        <dbReference type="ARBA" id="ARBA00023268"/>
    </source>
</evidence>
<dbReference type="PRINTS" id="PR00085">
    <property type="entry name" value="THFDHDRGNASE"/>
</dbReference>
<reference evidence="11" key="1">
    <citation type="submission" date="2016-04" db="EMBL/GenBank/DDBJ databases">
        <title>Comparative genomics of biotechnologically important yeasts.</title>
        <authorList>
            <consortium name="DOE Joint Genome Institute"/>
            <person name="Riley R."/>
            <person name="Haridas S."/>
            <person name="Wolfe K.H."/>
            <person name="Lopes M.R."/>
            <person name="Hittinger C.T."/>
            <person name="Goker M."/>
            <person name="Salamov A."/>
            <person name="Wisecaver J."/>
            <person name="Long T.M."/>
            <person name="Aerts A.L."/>
            <person name="Barry K."/>
            <person name="Choi C."/>
            <person name="Clum A."/>
            <person name="Coughlan A.Y."/>
            <person name="Deshpande S."/>
            <person name="Douglass A.P."/>
            <person name="Hanson S.J."/>
            <person name="Klenk H.-P."/>
            <person name="Labutti K."/>
            <person name="Lapidus A."/>
            <person name="Lindquist E."/>
            <person name="Lipzen A."/>
            <person name="Meier-Kolthoff J.P."/>
            <person name="Ohm R.A."/>
            <person name="Otillar R.P."/>
            <person name="Pangilinan J."/>
            <person name="Peng Y."/>
            <person name="Rokas A."/>
            <person name="Rosa C.A."/>
            <person name="Scheuner C."/>
            <person name="Sibirny A.A."/>
            <person name="Slot J.C."/>
            <person name="Stielow J.B."/>
            <person name="Sun H."/>
            <person name="Kurtzman C.P."/>
            <person name="Blackwell M."/>
            <person name="Grigoriev I.V."/>
            <person name="Jeffries T.W."/>
        </authorList>
    </citation>
    <scope>NUCLEOTIDE SEQUENCE [LARGE SCALE GENOMIC DNA]</scope>
    <source>
        <strain evidence="11">NRRL YB-2248</strain>
    </source>
</reference>
<dbReference type="InterPro" id="IPR020630">
    <property type="entry name" value="THF_DH/CycHdrlase_cat_dom"/>
</dbReference>
<evidence type="ECO:0000256" key="1">
    <source>
        <dbReference type="ARBA" id="ARBA00004777"/>
    </source>
</evidence>
<keyword evidence="6" id="KW-0560">Oxidoreductase</keyword>
<comment type="pathway">
    <text evidence="1">One-carbon metabolism; tetrahydrofolate interconversion.</text>
</comment>
<evidence type="ECO:0000256" key="3">
    <source>
        <dbReference type="ARBA" id="ARBA00022563"/>
    </source>
</evidence>
<keyword evidence="4" id="KW-0378">Hydrolase</keyword>
<keyword evidence="11" id="KW-1185">Reference proteome</keyword>
<dbReference type="Proteomes" id="UP000094801">
    <property type="component" value="Unassembled WGS sequence"/>
</dbReference>
<evidence type="ECO:0000256" key="6">
    <source>
        <dbReference type="ARBA" id="ARBA00023002"/>
    </source>
</evidence>
<dbReference type="HAMAP" id="MF_01576">
    <property type="entry name" value="THF_DHG_CYH"/>
    <property type="match status" value="1"/>
</dbReference>
<dbReference type="InterPro" id="IPR036291">
    <property type="entry name" value="NAD(P)-bd_dom_sf"/>
</dbReference>
<dbReference type="PANTHER" id="PTHR48099:SF5">
    <property type="entry name" value="C-1-TETRAHYDROFOLATE SYNTHASE, CYTOPLASMIC"/>
    <property type="match status" value="1"/>
</dbReference>
<dbReference type="AlphaFoldDB" id="A0A1E4SZS4"/>
<dbReference type="SUPFAM" id="SSF51735">
    <property type="entry name" value="NAD(P)-binding Rossmann-fold domains"/>
    <property type="match status" value="1"/>
</dbReference>
<feature type="domain" description="Tetrahydrofolate dehydrogenase/cyclohydrolase NAD(P)-binding" evidence="9">
    <location>
        <begin position="143"/>
        <end position="293"/>
    </location>
</feature>
<dbReference type="FunFam" id="3.40.50.720:FF:000006">
    <property type="entry name" value="Bifunctional protein FolD"/>
    <property type="match status" value="1"/>
</dbReference>
<feature type="domain" description="Tetrahydrofolate dehydrogenase/cyclohydrolase catalytic" evidence="8">
    <location>
        <begin position="6"/>
        <end position="122"/>
    </location>
</feature>
<dbReference type="GO" id="GO:0004477">
    <property type="term" value="F:methenyltetrahydrofolate cyclohydrolase activity"/>
    <property type="evidence" value="ECO:0007669"/>
    <property type="project" value="TreeGrafter"/>
</dbReference>
<evidence type="ECO:0000259" key="9">
    <source>
        <dbReference type="Pfam" id="PF02882"/>
    </source>
</evidence>
<accession>A0A1E4SZS4</accession>
<proteinExistence type="inferred from homology"/>
<keyword evidence="7" id="KW-0511">Multifunctional enzyme</keyword>
<dbReference type="CDD" id="cd01080">
    <property type="entry name" value="NAD_bind_m-THF_DH_Cyclohyd"/>
    <property type="match status" value="1"/>
</dbReference>
<keyword evidence="3" id="KW-0554">One-carbon metabolism</keyword>
<evidence type="ECO:0000256" key="2">
    <source>
        <dbReference type="ARBA" id="ARBA00011738"/>
    </source>
</evidence>
<dbReference type="GO" id="GO:0035999">
    <property type="term" value="P:tetrahydrofolate interconversion"/>
    <property type="evidence" value="ECO:0007669"/>
    <property type="project" value="TreeGrafter"/>
</dbReference>
<evidence type="ECO:0000313" key="10">
    <source>
        <dbReference type="EMBL" id="ODV85016.1"/>
    </source>
</evidence>
<comment type="subunit">
    <text evidence="2">Homodimer.</text>
</comment>
<gene>
    <name evidence="10" type="ORF">CANARDRAFT_8146</name>
</gene>
<organism evidence="10 11">
    <name type="scientific">[Candida] arabinofermentans NRRL YB-2248</name>
    <dbReference type="NCBI Taxonomy" id="983967"/>
    <lineage>
        <taxon>Eukaryota</taxon>
        <taxon>Fungi</taxon>
        <taxon>Dikarya</taxon>
        <taxon>Ascomycota</taxon>
        <taxon>Saccharomycotina</taxon>
        <taxon>Pichiomycetes</taxon>
        <taxon>Pichiales</taxon>
        <taxon>Pichiaceae</taxon>
        <taxon>Ogataea</taxon>
        <taxon>Ogataea/Candida clade</taxon>
    </lineage>
</organism>
<dbReference type="PROSITE" id="PS00767">
    <property type="entry name" value="THF_DHG_CYH_2"/>
    <property type="match status" value="1"/>
</dbReference>
<dbReference type="OrthoDB" id="5126881at2759"/>
<evidence type="ECO:0000256" key="4">
    <source>
        <dbReference type="ARBA" id="ARBA00022801"/>
    </source>
</evidence>
<evidence type="ECO:0000256" key="5">
    <source>
        <dbReference type="ARBA" id="ARBA00022857"/>
    </source>
</evidence>
<dbReference type="Pfam" id="PF02882">
    <property type="entry name" value="THF_DHG_CYH_C"/>
    <property type="match status" value="1"/>
</dbReference>
<dbReference type="InterPro" id="IPR020631">
    <property type="entry name" value="THF_DH/CycHdrlase_NAD-bd_dom"/>
</dbReference>
<dbReference type="Gene3D" id="3.40.50.720">
    <property type="entry name" value="NAD(P)-binding Rossmann-like Domain"/>
    <property type="match status" value="1"/>
</dbReference>
<dbReference type="GO" id="GO:0004488">
    <property type="term" value="F:methylenetetrahydrofolate dehydrogenase (NADP+) activity"/>
    <property type="evidence" value="ECO:0007669"/>
    <property type="project" value="InterPro"/>
</dbReference>
<dbReference type="Gene3D" id="3.40.50.10860">
    <property type="entry name" value="Leucine Dehydrogenase, chain A, domain 1"/>
    <property type="match status" value="1"/>
</dbReference>
<dbReference type="InterPro" id="IPR046346">
    <property type="entry name" value="Aminoacid_DH-like_N_sf"/>
</dbReference>
<dbReference type="Pfam" id="PF00763">
    <property type="entry name" value="THF_DHG_CYH"/>
    <property type="match status" value="1"/>
</dbReference>
<dbReference type="PROSITE" id="PS00766">
    <property type="entry name" value="THF_DHG_CYH_1"/>
    <property type="match status" value="1"/>
</dbReference>
<evidence type="ECO:0000259" key="8">
    <source>
        <dbReference type="Pfam" id="PF00763"/>
    </source>
</evidence>
<keyword evidence="5" id="KW-0521">NADP</keyword>
<dbReference type="GO" id="GO:0005829">
    <property type="term" value="C:cytosol"/>
    <property type="evidence" value="ECO:0007669"/>
    <property type="project" value="TreeGrafter"/>
</dbReference>
<dbReference type="SUPFAM" id="SSF53223">
    <property type="entry name" value="Aminoacid dehydrogenase-like, N-terminal domain"/>
    <property type="match status" value="1"/>
</dbReference>
<dbReference type="PANTHER" id="PTHR48099">
    <property type="entry name" value="C-1-TETRAHYDROFOLATE SYNTHASE, CYTOPLASMIC-RELATED"/>
    <property type="match status" value="1"/>
</dbReference>